<keyword evidence="3" id="KW-0238">DNA-binding</keyword>
<dbReference type="InterPro" id="IPR000847">
    <property type="entry name" value="LysR_HTH_N"/>
</dbReference>
<dbReference type="SUPFAM" id="SSF53850">
    <property type="entry name" value="Periplasmic binding protein-like II"/>
    <property type="match status" value="1"/>
</dbReference>
<keyword evidence="2" id="KW-0805">Transcription regulation</keyword>
<dbReference type="InterPro" id="IPR005119">
    <property type="entry name" value="LysR_subst-bd"/>
</dbReference>
<evidence type="ECO:0000313" key="7">
    <source>
        <dbReference type="Proteomes" id="UP001526430"/>
    </source>
</evidence>
<dbReference type="PROSITE" id="PS50931">
    <property type="entry name" value="HTH_LYSR"/>
    <property type="match status" value="1"/>
</dbReference>
<proteinExistence type="inferred from homology"/>
<sequence>MSEPTLRQLRTFLAIVASGSVSVAARSLGITQPAASQQMRELERHMGVRLLERAAGLAKPTAAGEALLAPARRALAAADDATAAVAAHRSGEAGKVRLGTGATACIYLLPPALAAVRKRMPGLQLSVAMGNTDDMVRQVEDGTLDVALVTLPVPRIRSLAVTRLLTDPMMAVVPKHEAARFSEPVGAADLAQLPLILFEAGANVRSLVEGWYGAEGRPAKPAMELGNVEAIKALVAGGLGCSILPGSAIASGMRGAVAFALRPALKRNLAIVLRKEKIVDRGLRTVLDALLELSKPPLKR</sequence>
<dbReference type="EMBL" id="JAPFQI010000018">
    <property type="protein sequence ID" value="MCW8087518.1"/>
    <property type="molecule type" value="Genomic_DNA"/>
</dbReference>
<dbReference type="RefSeq" id="WP_301591727.1">
    <property type="nucleotide sequence ID" value="NZ_JAPFQI010000018.1"/>
</dbReference>
<protein>
    <submittedName>
        <fullName evidence="6">LysR family transcriptional regulator</fullName>
    </submittedName>
</protein>
<dbReference type="InterPro" id="IPR036388">
    <property type="entry name" value="WH-like_DNA-bd_sf"/>
</dbReference>
<dbReference type="InterPro" id="IPR050950">
    <property type="entry name" value="HTH-type_LysR_regulators"/>
</dbReference>
<comment type="caution">
    <text evidence="6">The sequence shown here is derived from an EMBL/GenBank/DDBJ whole genome shotgun (WGS) entry which is preliminary data.</text>
</comment>
<dbReference type="CDD" id="cd05466">
    <property type="entry name" value="PBP2_LTTR_substrate"/>
    <property type="match status" value="1"/>
</dbReference>
<keyword evidence="7" id="KW-1185">Reference proteome</keyword>
<evidence type="ECO:0000259" key="5">
    <source>
        <dbReference type="PROSITE" id="PS50931"/>
    </source>
</evidence>
<feature type="domain" description="HTH lysR-type" evidence="5">
    <location>
        <begin position="4"/>
        <end position="61"/>
    </location>
</feature>
<dbReference type="Pfam" id="PF00126">
    <property type="entry name" value="HTH_1"/>
    <property type="match status" value="1"/>
</dbReference>
<dbReference type="Proteomes" id="UP001526430">
    <property type="component" value="Unassembled WGS sequence"/>
</dbReference>
<dbReference type="SUPFAM" id="SSF46785">
    <property type="entry name" value="Winged helix' DNA-binding domain"/>
    <property type="match status" value="1"/>
</dbReference>
<name>A0ABT3P018_9PROT</name>
<dbReference type="Gene3D" id="1.10.10.10">
    <property type="entry name" value="Winged helix-like DNA-binding domain superfamily/Winged helix DNA-binding domain"/>
    <property type="match status" value="1"/>
</dbReference>
<dbReference type="PANTHER" id="PTHR30419">
    <property type="entry name" value="HTH-TYPE TRANSCRIPTIONAL REGULATOR YBHD"/>
    <property type="match status" value="1"/>
</dbReference>
<keyword evidence="4" id="KW-0804">Transcription</keyword>
<dbReference type="PRINTS" id="PR00039">
    <property type="entry name" value="HTHLYSR"/>
</dbReference>
<evidence type="ECO:0000313" key="6">
    <source>
        <dbReference type="EMBL" id="MCW8087518.1"/>
    </source>
</evidence>
<reference evidence="6 7" key="1">
    <citation type="submission" date="2022-10" db="EMBL/GenBank/DDBJ databases">
        <title>Roseococcus glaciei nov., sp. nov., isolated from glacier.</title>
        <authorList>
            <person name="Liu Q."/>
            <person name="Xin Y.-H."/>
        </authorList>
    </citation>
    <scope>NUCLEOTIDE SEQUENCE [LARGE SCALE GENOMIC DNA]</scope>
    <source>
        <strain evidence="6 7">MDT2-1-1</strain>
    </source>
</reference>
<comment type="similarity">
    <text evidence="1">Belongs to the LysR transcriptional regulatory family.</text>
</comment>
<dbReference type="InterPro" id="IPR036390">
    <property type="entry name" value="WH_DNA-bd_sf"/>
</dbReference>
<evidence type="ECO:0000256" key="4">
    <source>
        <dbReference type="ARBA" id="ARBA00023163"/>
    </source>
</evidence>
<evidence type="ECO:0000256" key="2">
    <source>
        <dbReference type="ARBA" id="ARBA00023015"/>
    </source>
</evidence>
<dbReference type="Gene3D" id="3.40.190.290">
    <property type="match status" value="1"/>
</dbReference>
<dbReference type="Pfam" id="PF03466">
    <property type="entry name" value="LysR_substrate"/>
    <property type="match status" value="1"/>
</dbReference>
<gene>
    <name evidence="6" type="ORF">OF850_17975</name>
</gene>
<evidence type="ECO:0000256" key="1">
    <source>
        <dbReference type="ARBA" id="ARBA00009437"/>
    </source>
</evidence>
<accession>A0ABT3P018</accession>
<organism evidence="6 7">
    <name type="scientific">Sabulicella glaciei</name>
    <dbReference type="NCBI Taxonomy" id="2984948"/>
    <lineage>
        <taxon>Bacteria</taxon>
        <taxon>Pseudomonadati</taxon>
        <taxon>Pseudomonadota</taxon>
        <taxon>Alphaproteobacteria</taxon>
        <taxon>Acetobacterales</taxon>
        <taxon>Acetobacteraceae</taxon>
        <taxon>Sabulicella</taxon>
    </lineage>
</organism>
<evidence type="ECO:0000256" key="3">
    <source>
        <dbReference type="ARBA" id="ARBA00023125"/>
    </source>
</evidence>